<proteinExistence type="predicted"/>
<dbReference type="Proteomes" id="UP000550729">
    <property type="component" value="Unassembled WGS sequence"/>
</dbReference>
<evidence type="ECO:0000313" key="3">
    <source>
        <dbReference type="Proteomes" id="UP000550729"/>
    </source>
</evidence>
<evidence type="ECO:0000259" key="1">
    <source>
        <dbReference type="Pfam" id="PF12680"/>
    </source>
</evidence>
<dbReference type="SUPFAM" id="SSF54427">
    <property type="entry name" value="NTF2-like"/>
    <property type="match status" value="1"/>
</dbReference>
<dbReference type="InterPro" id="IPR037401">
    <property type="entry name" value="SnoaL-like"/>
</dbReference>
<comment type="caution">
    <text evidence="2">The sequence shown here is derived from an EMBL/GenBank/DDBJ whole genome shotgun (WGS) entry which is preliminary data.</text>
</comment>
<protein>
    <submittedName>
        <fullName evidence="2">Nuclear transport factor 2 family protein</fullName>
    </submittedName>
</protein>
<reference evidence="2 3" key="1">
    <citation type="submission" date="2020-04" db="EMBL/GenBank/DDBJ databases">
        <title>Gordonia sp. nov. TBRC 11910.</title>
        <authorList>
            <person name="Suriyachadkun C."/>
        </authorList>
    </citation>
    <scope>NUCLEOTIDE SEQUENCE [LARGE SCALE GENOMIC DNA]</scope>
    <source>
        <strain evidence="2 3">TBRC 11910</strain>
    </source>
</reference>
<gene>
    <name evidence="2" type="ORF">HH308_02240</name>
</gene>
<dbReference type="RefSeq" id="WP_170192492.1">
    <property type="nucleotide sequence ID" value="NZ_JABBNB010000001.1"/>
</dbReference>
<keyword evidence="3" id="KW-1185">Reference proteome</keyword>
<feature type="domain" description="SnoaL-like" evidence="1">
    <location>
        <begin position="2"/>
        <end position="96"/>
    </location>
</feature>
<dbReference type="Gene3D" id="3.10.450.50">
    <property type="match status" value="1"/>
</dbReference>
<accession>A0A848KP08</accession>
<dbReference type="EMBL" id="JABBNB010000001">
    <property type="protein sequence ID" value="NMO00030.1"/>
    <property type="molecule type" value="Genomic_DNA"/>
</dbReference>
<dbReference type="AlphaFoldDB" id="A0A848KP08"/>
<name>A0A848KP08_9ACTN</name>
<sequence length="135" mass="14257">MKAFRDAVLANDIDAVGALFADDIVFTSPVAFAPYPGKPIAYAIIEAVMGVFEGFHYVREIGHDGDADTALVFEATVDGKSVNGCDFIHVNDEGLIDSLTVMVRPLSGANALSAAMGARFESIKERAAAMVAMQS</sequence>
<dbReference type="InterPro" id="IPR032710">
    <property type="entry name" value="NTF2-like_dom_sf"/>
</dbReference>
<organism evidence="2 3">
    <name type="scientific">Gordonia asplenii</name>
    <dbReference type="NCBI Taxonomy" id="2725283"/>
    <lineage>
        <taxon>Bacteria</taxon>
        <taxon>Bacillati</taxon>
        <taxon>Actinomycetota</taxon>
        <taxon>Actinomycetes</taxon>
        <taxon>Mycobacteriales</taxon>
        <taxon>Gordoniaceae</taxon>
        <taxon>Gordonia</taxon>
    </lineage>
</organism>
<evidence type="ECO:0000313" key="2">
    <source>
        <dbReference type="EMBL" id="NMO00030.1"/>
    </source>
</evidence>
<dbReference type="Pfam" id="PF12680">
    <property type="entry name" value="SnoaL_2"/>
    <property type="match status" value="1"/>
</dbReference>